<dbReference type="EMBL" id="JANBUW010000005">
    <property type="protein sequence ID" value="KAJ2852133.1"/>
    <property type="molecule type" value="Genomic_DNA"/>
</dbReference>
<evidence type="ECO:0000256" key="1">
    <source>
        <dbReference type="ARBA" id="ARBA00004141"/>
    </source>
</evidence>
<evidence type="ECO:0000313" key="9">
    <source>
        <dbReference type="Proteomes" id="UP001139887"/>
    </source>
</evidence>
<evidence type="ECO:0000256" key="2">
    <source>
        <dbReference type="ARBA" id="ARBA00022692"/>
    </source>
</evidence>
<feature type="transmembrane region" description="Helical" evidence="6">
    <location>
        <begin position="234"/>
        <end position="256"/>
    </location>
</feature>
<evidence type="ECO:0000256" key="4">
    <source>
        <dbReference type="ARBA" id="ARBA00023136"/>
    </source>
</evidence>
<name>A0A9W8M1Q5_9FUNG</name>
<dbReference type="GO" id="GO:0016020">
    <property type="term" value="C:membrane"/>
    <property type="evidence" value="ECO:0007669"/>
    <property type="project" value="UniProtKB-SubCell"/>
</dbReference>
<dbReference type="PANTHER" id="PTHR13439">
    <property type="entry name" value="CT120 PROTEIN"/>
    <property type="match status" value="1"/>
</dbReference>
<keyword evidence="9" id="KW-1185">Reference proteome</keyword>
<evidence type="ECO:0000256" key="3">
    <source>
        <dbReference type="ARBA" id="ARBA00022989"/>
    </source>
</evidence>
<dbReference type="GO" id="GO:0055088">
    <property type="term" value="P:lipid homeostasis"/>
    <property type="evidence" value="ECO:0007669"/>
    <property type="project" value="TreeGrafter"/>
</dbReference>
<feature type="domain" description="TLC" evidence="7">
    <location>
        <begin position="71"/>
        <end position="269"/>
    </location>
</feature>
<accession>A0A9W8M1Q5</accession>
<evidence type="ECO:0000256" key="5">
    <source>
        <dbReference type="PROSITE-ProRule" id="PRU00205"/>
    </source>
</evidence>
<keyword evidence="2 5" id="KW-0812">Transmembrane</keyword>
<comment type="subcellular location">
    <subcellularLocation>
        <location evidence="1">Membrane</location>
        <topology evidence="1">Multi-pass membrane protein</topology>
    </subcellularLocation>
</comment>
<proteinExistence type="predicted"/>
<dbReference type="InterPro" id="IPR050846">
    <property type="entry name" value="TLCD"/>
</dbReference>
<dbReference type="SMART" id="SM00724">
    <property type="entry name" value="TLC"/>
    <property type="match status" value="1"/>
</dbReference>
<feature type="transmembrane region" description="Helical" evidence="6">
    <location>
        <begin position="38"/>
        <end position="54"/>
    </location>
</feature>
<feature type="transmembrane region" description="Helical" evidence="6">
    <location>
        <begin position="141"/>
        <end position="158"/>
    </location>
</feature>
<gene>
    <name evidence="8" type="ORF">IWW36_000513</name>
</gene>
<reference evidence="8" key="1">
    <citation type="submission" date="2022-07" db="EMBL/GenBank/DDBJ databases">
        <title>Phylogenomic reconstructions and comparative analyses of Kickxellomycotina fungi.</title>
        <authorList>
            <person name="Reynolds N.K."/>
            <person name="Stajich J.E."/>
            <person name="Barry K."/>
            <person name="Grigoriev I.V."/>
            <person name="Crous P."/>
            <person name="Smith M.E."/>
        </authorList>
    </citation>
    <scope>NUCLEOTIDE SEQUENCE</scope>
    <source>
        <strain evidence="8">NRRL 1566</strain>
    </source>
</reference>
<feature type="transmembrane region" description="Helical" evidence="6">
    <location>
        <begin position="75"/>
        <end position="94"/>
    </location>
</feature>
<dbReference type="PANTHER" id="PTHR13439:SF0">
    <property type="entry name" value="TOPOISOMERASE I DAMAGE AFFECTED PROTEIN 4"/>
    <property type="match status" value="1"/>
</dbReference>
<dbReference type="AlphaFoldDB" id="A0A9W8M1Q5"/>
<keyword evidence="3 6" id="KW-1133">Transmembrane helix</keyword>
<dbReference type="Proteomes" id="UP001139887">
    <property type="component" value="Unassembled WGS sequence"/>
</dbReference>
<sequence>MIVSLVAGINSILAGADPLVHAIFDPLHLPGVGDHWRTILASLLGHIALLYAYRPISLLLFPRTFKRLNAADQQGWCVALTAIVHTAFDAWFILKFINHPALNNDKMDGYNPEFEHYLAIALGYYVWDLSTCIYNYADYGIMYLIHGGLGVFGLLILISRQLQFYAIPYLLPELSSVFLNIRHLLKYAGLTKSLVYKVNFAIFFVTYVVIRIGFEAYHSAKLVGYVYHQNIGNVFYPYAVFFAILGITLTVLNTIWLRQIVNAAYYTLYPQGSKHKSKAN</sequence>
<dbReference type="InterPro" id="IPR006634">
    <property type="entry name" value="TLC-dom"/>
</dbReference>
<evidence type="ECO:0000256" key="6">
    <source>
        <dbReference type="SAM" id="Phobius"/>
    </source>
</evidence>
<dbReference type="OrthoDB" id="10266980at2759"/>
<dbReference type="GO" id="GO:0005783">
    <property type="term" value="C:endoplasmic reticulum"/>
    <property type="evidence" value="ECO:0007669"/>
    <property type="project" value="TreeGrafter"/>
</dbReference>
<dbReference type="Pfam" id="PF03798">
    <property type="entry name" value="TRAM_LAG1_CLN8"/>
    <property type="match status" value="1"/>
</dbReference>
<dbReference type="PROSITE" id="PS50922">
    <property type="entry name" value="TLC"/>
    <property type="match status" value="1"/>
</dbReference>
<keyword evidence="4 5" id="KW-0472">Membrane</keyword>
<feature type="transmembrane region" description="Helical" evidence="6">
    <location>
        <begin position="194"/>
        <end position="214"/>
    </location>
</feature>
<protein>
    <recommendedName>
        <fullName evidence="7">TLC domain-containing protein</fullName>
    </recommendedName>
</protein>
<evidence type="ECO:0000259" key="7">
    <source>
        <dbReference type="PROSITE" id="PS50922"/>
    </source>
</evidence>
<comment type="caution">
    <text evidence="8">The sequence shown here is derived from an EMBL/GenBank/DDBJ whole genome shotgun (WGS) entry which is preliminary data.</text>
</comment>
<evidence type="ECO:0000313" key="8">
    <source>
        <dbReference type="EMBL" id="KAJ2852133.1"/>
    </source>
</evidence>
<organism evidence="8 9">
    <name type="scientific">Coemansia brasiliensis</name>
    <dbReference type="NCBI Taxonomy" id="2650707"/>
    <lineage>
        <taxon>Eukaryota</taxon>
        <taxon>Fungi</taxon>
        <taxon>Fungi incertae sedis</taxon>
        <taxon>Zoopagomycota</taxon>
        <taxon>Kickxellomycotina</taxon>
        <taxon>Kickxellomycetes</taxon>
        <taxon>Kickxellales</taxon>
        <taxon>Kickxellaceae</taxon>
        <taxon>Coemansia</taxon>
    </lineage>
</organism>